<dbReference type="CDD" id="cd00371">
    <property type="entry name" value="HMA"/>
    <property type="match status" value="1"/>
</dbReference>
<dbReference type="InterPro" id="IPR036163">
    <property type="entry name" value="HMA_dom_sf"/>
</dbReference>
<keyword evidence="4" id="KW-1185">Reference proteome</keyword>
<dbReference type="OrthoDB" id="9813965at2"/>
<dbReference type="STRING" id="1163617.SCD_n01837"/>
<proteinExistence type="predicted"/>
<name>S6ACK3_SULDS</name>
<dbReference type="PROSITE" id="PS01047">
    <property type="entry name" value="HMA_1"/>
    <property type="match status" value="1"/>
</dbReference>
<reference evidence="3 4" key="1">
    <citation type="journal article" date="2012" name="Appl. Environ. Microbiol.">
        <title>Draft genome sequence of a psychrotolerant sulfur-oxidizing bacterium, Sulfuricella denitrificans skB26, and proteomic insights into cold adaptation.</title>
        <authorList>
            <person name="Watanabe T."/>
            <person name="Kojima H."/>
            <person name="Fukui M."/>
        </authorList>
    </citation>
    <scope>NUCLEOTIDE SEQUENCE [LARGE SCALE GENOMIC DNA]</scope>
    <source>
        <strain evidence="4">skB26</strain>
    </source>
</reference>
<dbReference type="PROSITE" id="PS50846">
    <property type="entry name" value="HMA_2"/>
    <property type="match status" value="1"/>
</dbReference>
<sequence length="71" mass="7381">MENIILTVKGMTCMGCVKSVKNVLEPIPGVAVVDIVLESGQVTISFDPAKAGPDQFKSAIQDAGYEVVGNG</sequence>
<gene>
    <name evidence="3" type="ORF">SCD_n01837</name>
</gene>
<dbReference type="AlphaFoldDB" id="S6ACK3"/>
<dbReference type="PANTHER" id="PTHR46594:SF4">
    <property type="entry name" value="P-TYPE CATION-TRANSPORTING ATPASE"/>
    <property type="match status" value="1"/>
</dbReference>
<evidence type="ECO:0000313" key="3">
    <source>
        <dbReference type="EMBL" id="BAN35648.1"/>
    </source>
</evidence>
<organism evidence="3 4">
    <name type="scientific">Sulfuricella denitrificans (strain DSM 22764 / NBRC 105220 / skB26)</name>
    <dbReference type="NCBI Taxonomy" id="1163617"/>
    <lineage>
        <taxon>Bacteria</taxon>
        <taxon>Pseudomonadati</taxon>
        <taxon>Pseudomonadota</taxon>
        <taxon>Betaproteobacteria</taxon>
        <taxon>Nitrosomonadales</taxon>
        <taxon>Sulfuricellaceae</taxon>
        <taxon>Sulfuricella</taxon>
    </lineage>
</organism>
<evidence type="ECO:0000259" key="2">
    <source>
        <dbReference type="PROSITE" id="PS50846"/>
    </source>
</evidence>
<dbReference type="eggNOG" id="COG2608">
    <property type="taxonomic scope" value="Bacteria"/>
</dbReference>
<dbReference type="InterPro" id="IPR006121">
    <property type="entry name" value="HMA_dom"/>
</dbReference>
<dbReference type="Pfam" id="PF00403">
    <property type="entry name" value="HMA"/>
    <property type="match status" value="1"/>
</dbReference>
<dbReference type="KEGG" id="sdr:SCD_n01837"/>
<dbReference type="SUPFAM" id="SSF55008">
    <property type="entry name" value="HMA, heavy metal-associated domain"/>
    <property type="match status" value="1"/>
</dbReference>
<feature type="domain" description="HMA" evidence="2">
    <location>
        <begin position="2"/>
        <end position="68"/>
    </location>
</feature>
<dbReference type="EMBL" id="AP013066">
    <property type="protein sequence ID" value="BAN35648.1"/>
    <property type="molecule type" value="Genomic_DNA"/>
</dbReference>
<evidence type="ECO:0000313" key="4">
    <source>
        <dbReference type="Proteomes" id="UP000015559"/>
    </source>
</evidence>
<dbReference type="GO" id="GO:0046872">
    <property type="term" value="F:metal ion binding"/>
    <property type="evidence" value="ECO:0007669"/>
    <property type="project" value="UniProtKB-KW"/>
</dbReference>
<dbReference type="RefSeq" id="WP_009204839.1">
    <property type="nucleotide sequence ID" value="NC_022357.1"/>
</dbReference>
<dbReference type="HOGENOM" id="CLU_134973_10_2_4"/>
<dbReference type="InterPro" id="IPR017969">
    <property type="entry name" value="Heavy-metal-associated_CS"/>
</dbReference>
<protein>
    <submittedName>
        <fullName evidence="3">Heavy metal transport/detoxification protein</fullName>
    </submittedName>
</protein>
<keyword evidence="1" id="KW-0479">Metal-binding</keyword>
<evidence type="ECO:0000256" key="1">
    <source>
        <dbReference type="ARBA" id="ARBA00022723"/>
    </source>
</evidence>
<dbReference type="Proteomes" id="UP000015559">
    <property type="component" value="Chromosome"/>
</dbReference>
<accession>S6ACK3</accession>
<dbReference type="FunFam" id="3.30.70.100:FF:000001">
    <property type="entry name" value="ATPase copper transporting beta"/>
    <property type="match status" value="1"/>
</dbReference>
<dbReference type="PANTHER" id="PTHR46594">
    <property type="entry name" value="P-TYPE CATION-TRANSPORTING ATPASE"/>
    <property type="match status" value="1"/>
</dbReference>
<dbReference type="Gene3D" id="3.30.70.100">
    <property type="match status" value="1"/>
</dbReference>